<organism evidence="1">
    <name type="scientific">Tetraodon nigroviridis</name>
    <name type="common">Spotted green pufferfish</name>
    <name type="synonym">Chelonodon nigroviridis</name>
    <dbReference type="NCBI Taxonomy" id="99883"/>
    <lineage>
        <taxon>Eukaryota</taxon>
        <taxon>Metazoa</taxon>
        <taxon>Chordata</taxon>
        <taxon>Craniata</taxon>
        <taxon>Vertebrata</taxon>
        <taxon>Euteleostomi</taxon>
        <taxon>Actinopterygii</taxon>
        <taxon>Neopterygii</taxon>
        <taxon>Teleostei</taxon>
        <taxon>Neoteleostei</taxon>
        <taxon>Acanthomorphata</taxon>
        <taxon>Eupercaria</taxon>
        <taxon>Tetraodontiformes</taxon>
        <taxon>Tetradontoidea</taxon>
        <taxon>Tetraodontidae</taxon>
        <taxon>Tetraodon</taxon>
    </lineage>
</organism>
<reference evidence="1" key="2">
    <citation type="submission" date="2004-02" db="EMBL/GenBank/DDBJ databases">
        <authorList>
            <consortium name="Genoscope"/>
            <consortium name="Whitehead Institute Centre for Genome Research"/>
        </authorList>
    </citation>
    <scope>NUCLEOTIDE SEQUENCE</scope>
</reference>
<gene>
    <name evidence="1" type="ORF">GSTENG00030039001</name>
</gene>
<dbReference type="AlphaFoldDB" id="Q4RRS0"/>
<dbReference type="KEGG" id="tng:GSTEN00030039G001"/>
<reference evidence="1" key="1">
    <citation type="journal article" date="2004" name="Nature">
        <title>Genome duplication in the teleost fish Tetraodon nigroviridis reveals the early vertebrate proto-karyotype.</title>
        <authorList>
            <person name="Jaillon O."/>
            <person name="Aury J.-M."/>
            <person name="Brunet F."/>
            <person name="Petit J.-L."/>
            <person name="Stange-Thomann N."/>
            <person name="Mauceli E."/>
            <person name="Bouneau L."/>
            <person name="Fischer C."/>
            <person name="Ozouf-Costaz C."/>
            <person name="Bernot A."/>
            <person name="Nicaud S."/>
            <person name="Jaffe D."/>
            <person name="Fisher S."/>
            <person name="Lutfalla G."/>
            <person name="Dossat C."/>
            <person name="Segurens B."/>
            <person name="Dasilva C."/>
            <person name="Salanoubat M."/>
            <person name="Levy M."/>
            <person name="Boudet N."/>
            <person name="Castellano S."/>
            <person name="Anthouard V."/>
            <person name="Jubin C."/>
            <person name="Castelli V."/>
            <person name="Katinka M."/>
            <person name="Vacherie B."/>
            <person name="Biemont C."/>
            <person name="Skalli Z."/>
            <person name="Cattolico L."/>
            <person name="Poulain J."/>
            <person name="De Berardinis V."/>
            <person name="Cruaud C."/>
            <person name="Duprat S."/>
            <person name="Brottier P."/>
            <person name="Coutanceau J.-P."/>
            <person name="Gouzy J."/>
            <person name="Parra G."/>
            <person name="Lardier G."/>
            <person name="Chapple C."/>
            <person name="McKernan K.J."/>
            <person name="McEwan P."/>
            <person name="Bosak S."/>
            <person name="Kellis M."/>
            <person name="Volff J.-N."/>
            <person name="Guigo R."/>
            <person name="Zody M.C."/>
            <person name="Mesirov J."/>
            <person name="Lindblad-Toh K."/>
            <person name="Birren B."/>
            <person name="Nusbaum C."/>
            <person name="Kahn D."/>
            <person name="Robinson-Rechavi M."/>
            <person name="Laudet V."/>
            <person name="Schachter V."/>
            <person name="Quetier F."/>
            <person name="Saurin W."/>
            <person name="Scarpelli C."/>
            <person name="Wincker P."/>
            <person name="Lander E.S."/>
            <person name="Weissenbach J."/>
            <person name="Roest Crollius H."/>
        </authorList>
    </citation>
    <scope>NUCLEOTIDE SEQUENCE [LARGE SCALE GENOMIC DNA]</scope>
</reference>
<comment type="caution">
    <text evidence="1">The sequence shown here is derived from an EMBL/GenBank/DDBJ whole genome shotgun (WGS) entry which is preliminary data.</text>
</comment>
<sequence length="60" mass="6511">MARDPLPVIAMLDTCLRLAALNHLETAMGWKHRHMRGGGRAKAGSCLLDQGCVIFQHAGL</sequence>
<accession>Q4RRS0</accession>
<protein>
    <submittedName>
        <fullName evidence="1">(spotted green pufferfish) hypothetical protein</fullName>
    </submittedName>
</protein>
<dbReference type="EMBL" id="CAAE01015002">
    <property type="protein sequence ID" value="CAG08912.1"/>
    <property type="molecule type" value="Genomic_DNA"/>
</dbReference>
<proteinExistence type="predicted"/>
<evidence type="ECO:0000313" key="1">
    <source>
        <dbReference type="EMBL" id="CAG08912.1"/>
    </source>
</evidence>
<name>Q4RRS0_TETNG</name>